<accession>L8GZL5</accession>
<keyword evidence="4" id="KW-0442">Lipid degradation</keyword>
<dbReference type="STRING" id="1257118.L8GZL5"/>
<feature type="transmembrane region" description="Helical" evidence="7">
    <location>
        <begin position="26"/>
        <end position="48"/>
    </location>
</feature>
<dbReference type="FunFam" id="3.40.50.1820:FF:000057">
    <property type="entry name" value="Lipase"/>
    <property type="match status" value="1"/>
</dbReference>
<keyword evidence="2" id="KW-0732">Signal</keyword>
<evidence type="ECO:0000313" key="10">
    <source>
        <dbReference type="Proteomes" id="UP000011083"/>
    </source>
</evidence>
<name>L8GZL5_ACACF</name>
<reference evidence="9 10" key="1">
    <citation type="journal article" date="2013" name="Genome Biol.">
        <title>Genome of Acanthamoeba castellanii highlights extensive lateral gene transfer and early evolution of tyrosine kinase signaling.</title>
        <authorList>
            <person name="Clarke M."/>
            <person name="Lohan A.J."/>
            <person name="Liu B."/>
            <person name="Lagkouvardos I."/>
            <person name="Roy S."/>
            <person name="Zafar N."/>
            <person name="Bertelli C."/>
            <person name="Schilde C."/>
            <person name="Kianianmomeni A."/>
            <person name="Burglin T.R."/>
            <person name="Frech C."/>
            <person name="Turcotte B."/>
            <person name="Kopec K.O."/>
            <person name="Synnott J.M."/>
            <person name="Choo C."/>
            <person name="Paponov I."/>
            <person name="Finkler A."/>
            <person name="Soon Heng Tan C."/>
            <person name="Hutchins A.P."/>
            <person name="Weinmeier T."/>
            <person name="Rattei T."/>
            <person name="Chu J.S."/>
            <person name="Gimenez G."/>
            <person name="Irimia M."/>
            <person name="Rigden D.J."/>
            <person name="Fitzpatrick D.A."/>
            <person name="Lorenzo-Morales J."/>
            <person name="Bateman A."/>
            <person name="Chiu C.H."/>
            <person name="Tang P."/>
            <person name="Hegemann P."/>
            <person name="Fromm H."/>
            <person name="Raoult D."/>
            <person name="Greub G."/>
            <person name="Miranda-Saavedra D."/>
            <person name="Chen N."/>
            <person name="Nash P."/>
            <person name="Ginger M.L."/>
            <person name="Horn M."/>
            <person name="Schaap P."/>
            <person name="Caler L."/>
            <person name="Loftus B."/>
        </authorList>
    </citation>
    <scope>NUCLEOTIDE SEQUENCE [LARGE SCALE GENOMIC DNA]</scope>
    <source>
        <strain evidence="9 10">Neff</strain>
    </source>
</reference>
<evidence type="ECO:0000256" key="7">
    <source>
        <dbReference type="SAM" id="Phobius"/>
    </source>
</evidence>
<organism evidence="9 10">
    <name type="scientific">Acanthamoeba castellanii (strain ATCC 30010 / Neff)</name>
    <dbReference type="NCBI Taxonomy" id="1257118"/>
    <lineage>
        <taxon>Eukaryota</taxon>
        <taxon>Amoebozoa</taxon>
        <taxon>Discosea</taxon>
        <taxon>Longamoebia</taxon>
        <taxon>Centramoebida</taxon>
        <taxon>Acanthamoebidae</taxon>
        <taxon>Acanthamoeba</taxon>
    </lineage>
</organism>
<dbReference type="KEGG" id="acan:ACA1_208460"/>
<sequence>MVEFATGAGICFVVCVLGLSRTVRCLAGHCISSLLLGFVVLVAYWRLYVEFMSGRWWRPDVALQRLLRPAELHGTKAVLVDEVKHSFDTEFYVEDHGFDCERHEVTTEDGYILHCFRVFKKDARDLSLPPILLQHGLFQSSGIFVTSEEDSMAFHFANKGYDVWLGNNRCIHEKGHTTMKPHEAQYWEWGLDELGHFDFPAFVDYVTKATGHEKVVFVGHSQGNAQAFVGLSRNPQVAQKLELFVALAPAFYIGRLGHWALEAMVSMPSCIFYQLFGECSFIPVMYVVQRLMAPQAFGHLAYNMFNYLFSWGDTYWCHWRKTKYFLFTPRPVSSRLIHHWGEITRTGQLKPYTAMRKDTIADDELGPEAASEREERAKVYSVANIGCPVALFYGGKDKLVQGKALVETLQASKEVDLVHHSEIPHYEHMDVVWAHDARDTVFDPIDSLIRNAGKLRRA</sequence>
<evidence type="ECO:0000256" key="6">
    <source>
        <dbReference type="ARBA" id="ARBA00023180"/>
    </source>
</evidence>
<dbReference type="OrthoDB" id="9974421at2759"/>
<dbReference type="InterPro" id="IPR006693">
    <property type="entry name" value="AB_hydrolase_lipase"/>
</dbReference>
<keyword evidence="7" id="KW-1133">Transmembrane helix</keyword>
<comment type="similarity">
    <text evidence="1">Belongs to the AB hydrolase superfamily. Lipase family.</text>
</comment>
<dbReference type="GO" id="GO:0016787">
    <property type="term" value="F:hydrolase activity"/>
    <property type="evidence" value="ECO:0007669"/>
    <property type="project" value="UniProtKB-KW"/>
</dbReference>
<dbReference type="RefSeq" id="XP_004339985.1">
    <property type="nucleotide sequence ID" value="XM_004339937.1"/>
</dbReference>
<dbReference type="OMA" id="HVSVKLM"/>
<evidence type="ECO:0000256" key="5">
    <source>
        <dbReference type="ARBA" id="ARBA00023098"/>
    </source>
</evidence>
<dbReference type="PANTHER" id="PTHR11005">
    <property type="entry name" value="LYSOSOMAL ACID LIPASE-RELATED"/>
    <property type="match status" value="1"/>
</dbReference>
<dbReference type="Pfam" id="PF04083">
    <property type="entry name" value="Abhydro_lipase"/>
    <property type="match status" value="1"/>
</dbReference>
<dbReference type="VEuPathDB" id="AmoebaDB:ACA1_208460"/>
<keyword evidence="7" id="KW-0812">Transmembrane</keyword>
<dbReference type="AlphaFoldDB" id="L8GZL5"/>
<evidence type="ECO:0000256" key="4">
    <source>
        <dbReference type="ARBA" id="ARBA00022963"/>
    </source>
</evidence>
<evidence type="ECO:0000259" key="8">
    <source>
        <dbReference type="Pfam" id="PF04083"/>
    </source>
</evidence>
<keyword evidence="5" id="KW-0443">Lipid metabolism</keyword>
<evidence type="ECO:0000313" key="9">
    <source>
        <dbReference type="EMBL" id="ELR17968.1"/>
    </source>
</evidence>
<dbReference type="GeneID" id="14918657"/>
<dbReference type="InterPro" id="IPR029058">
    <property type="entry name" value="AB_hydrolase_fold"/>
</dbReference>
<protein>
    <submittedName>
        <fullName evidence="9">Abhydrolase associated lipase</fullName>
    </submittedName>
</protein>
<dbReference type="Gene3D" id="3.40.50.1820">
    <property type="entry name" value="alpha/beta hydrolase"/>
    <property type="match status" value="1"/>
</dbReference>
<dbReference type="Proteomes" id="UP000011083">
    <property type="component" value="Unassembled WGS sequence"/>
</dbReference>
<keyword evidence="6" id="KW-0325">Glycoprotein</keyword>
<keyword evidence="10" id="KW-1185">Reference proteome</keyword>
<feature type="domain" description="Partial AB-hydrolase lipase" evidence="8">
    <location>
        <begin position="91"/>
        <end position="147"/>
    </location>
</feature>
<proteinExistence type="inferred from homology"/>
<keyword evidence="7" id="KW-0472">Membrane</keyword>
<keyword evidence="3 9" id="KW-0378">Hydrolase</keyword>
<evidence type="ECO:0000256" key="2">
    <source>
        <dbReference type="ARBA" id="ARBA00022729"/>
    </source>
</evidence>
<evidence type="ECO:0000256" key="1">
    <source>
        <dbReference type="ARBA" id="ARBA00010701"/>
    </source>
</evidence>
<dbReference type="GO" id="GO:0016042">
    <property type="term" value="P:lipid catabolic process"/>
    <property type="evidence" value="ECO:0007669"/>
    <property type="project" value="UniProtKB-KW"/>
</dbReference>
<evidence type="ECO:0000256" key="3">
    <source>
        <dbReference type="ARBA" id="ARBA00022801"/>
    </source>
</evidence>
<gene>
    <name evidence="9" type="ORF">ACA1_208460</name>
</gene>
<dbReference type="EMBL" id="KB007966">
    <property type="protein sequence ID" value="ELR17968.1"/>
    <property type="molecule type" value="Genomic_DNA"/>
</dbReference>
<dbReference type="SUPFAM" id="SSF53474">
    <property type="entry name" value="alpha/beta-Hydrolases"/>
    <property type="match status" value="1"/>
</dbReference>